<dbReference type="OrthoDB" id="9809781at2"/>
<comment type="caution">
    <text evidence="4">The sequence shown here is derived from an EMBL/GenBank/DDBJ whole genome shotgun (WGS) entry which is preliminary data.</text>
</comment>
<feature type="transmembrane region" description="Helical" evidence="2">
    <location>
        <begin position="7"/>
        <end position="24"/>
    </location>
</feature>
<evidence type="ECO:0000313" key="4">
    <source>
        <dbReference type="EMBL" id="OEH92830.1"/>
    </source>
</evidence>
<dbReference type="AlphaFoldDB" id="A0A1E5LFJ0"/>
<keyword evidence="5" id="KW-1185">Reference proteome</keyword>
<organism evidence="4 5">
    <name type="scientific">Bacillus solimangrovi</name>
    <dbReference type="NCBI Taxonomy" id="1305675"/>
    <lineage>
        <taxon>Bacteria</taxon>
        <taxon>Bacillati</taxon>
        <taxon>Bacillota</taxon>
        <taxon>Bacilli</taxon>
        <taxon>Bacillales</taxon>
        <taxon>Bacillaceae</taxon>
        <taxon>Bacillus</taxon>
    </lineage>
</organism>
<feature type="domain" description="Phosphodiester glycosidase" evidence="3">
    <location>
        <begin position="179"/>
        <end position="353"/>
    </location>
</feature>
<dbReference type="PANTHER" id="PTHR40446">
    <property type="entry name" value="N-ACETYLGLUCOSAMINE-1-PHOSPHODIESTER ALPHA-N-ACETYLGLUCOSAMINIDASE"/>
    <property type="match status" value="1"/>
</dbReference>
<dbReference type="EMBL" id="MJEH01000022">
    <property type="protein sequence ID" value="OEH92830.1"/>
    <property type="molecule type" value="Genomic_DNA"/>
</dbReference>
<proteinExistence type="predicted"/>
<dbReference type="PANTHER" id="PTHR40446:SF2">
    <property type="entry name" value="N-ACETYLGLUCOSAMINE-1-PHOSPHODIESTER ALPHA-N-ACETYLGLUCOSAMINIDASE"/>
    <property type="match status" value="1"/>
</dbReference>
<evidence type="ECO:0000313" key="5">
    <source>
        <dbReference type="Proteomes" id="UP000095209"/>
    </source>
</evidence>
<dbReference type="InterPro" id="IPR018711">
    <property type="entry name" value="NAGPA"/>
</dbReference>
<protein>
    <recommendedName>
        <fullName evidence="3">Phosphodiester glycosidase domain-containing protein</fullName>
    </recommendedName>
</protein>
<accession>A0A1E5LFJ0</accession>
<keyword evidence="2" id="KW-1133">Transmembrane helix</keyword>
<sequence length="355" mass="38929">MIKGINIFFLFVAAPVIGFYFAFLQTNPVHSFEIEAAVLPIKETSTSVKTINDELSTTTKITISTKEEIDSILKKVKKEQELLETQEKQLNDLVAQSKEQTNKSDVVLEQILSNLLGEPIGVSDGANSTVKVYSLVEAGYRGYMAKVRVKSQDALKMLLAHDKVVSNGEITSSAAKRSNAILAVNAGGFWKTNGQIAPMGITVVDGKIKTFYENPALSFVGFNTQGHLVGGKITKPNQVKDRNILQGASFVPTLLQDGKKMSIPAKWANTRHPRTIVGNFSNGELLFIVIDGRREGWSKGITLEEIQDKLLSFKVKDAFNLDGGGSSAFYYNGKILNRPSDGRERPVTSNIVIMK</sequence>
<dbReference type="Proteomes" id="UP000095209">
    <property type="component" value="Unassembled WGS sequence"/>
</dbReference>
<keyword evidence="1" id="KW-0175">Coiled coil</keyword>
<feature type="coiled-coil region" evidence="1">
    <location>
        <begin position="66"/>
        <end position="103"/>
    </location>
</feature>
<reference evidence="4 5" key="1">
    <citation type="submission" date="2016-08" db="EMBL/GenBank/DDBJ databases">
        <title>Genome of Bacillus solimangrovi GH2-4.</title>
        <authorList>
            <person name="Lim S."/>
            <person name="Kim B.-C."/>
        </authorList>
    </citation>
    <scope>NUCLEOTIDE SEQUENCE [LARGE SCALE GENOMIC DNA]</scope>
    <source>
        <strain evidence="4 5">GH2-4</strain>
    </source>
</reference>
<dbReference type="STRING" id="1305675.BFG57_02210"/>
<keyword evidence="2" id="KW-0812">Transmembrane</keyword>
<evidence type="ECO:0000256" key="2">
    <source>
        <dbReference type="SAM" id="Phobius"/>
    </source>
</evidence>
<name>A0A1E5LFJ0_9BACI</name>
<evidence type="ECO:0000259" key="3">
    <source>
        <dbReference type="Pfam" id="PF09992"/>
    </source>
</evidence>
<keyword evidence="2" id="KW-0472">Membrane</keyword>
<dbReference type="Pfam" id="PF09992">
    <property type="entry name" value="NAGPA"/>
    <property type="match status" value="1"/>
</dbReference>
<gene>
    <name evidence="4" type="ORF">BFG57_02210</name>
</gene>
<dbReference type="RefSeq" id="WP_069717272.1">
    <property type="nucleotide sequence ID" value="NZ_MJEH01000022.1"/>
</dbReference>
<evidence type="ECO:0000256" key="1">
    <source>
        <dbReference type="SAM" id="Coils"/>
    </source>
</evidence>